<evidence type="ECO:0000313" key="2">
    <source>
        <dbReference type="EMBL" id="QEC61036.1"/>
    </source>
</evidence>
<proteinExistence type="predicted"/>
<dbReference type="Proteomes" id="UP000321479">
    <property type="component" value="Chromosome"/>
</dbReference>
<evidence type="ECO:0008006" key="4">
    <source>
        <dbReference type="Google" id="ProtNLM"/>
    </source>
</evidence>
<keyword evidence="3" id="KW-1185">Reference proteome</keyword>
<organism evidence="2 3">
    <name type="scientific">Mucilaginibacter ginsenosidivorans</name>
    <dbReference type="NCBI Taxonomy" id="398053"/>
    <lineage>
        <taxon>Bacteria</taxon>
        <taxon>Pseudomonadati</taxon>
        <taxon>Bacteroidota</taxon>
        <taxon>Sphingobacteriia</taxon>
        <taxon>Sphingobacteriales</taxon>
        <taxon>Sphingobacteriaceae</taxon>
        <taxon>Mucilaginibacter</taxon>
    </lineage>
</organism>
<feature type="chain" id="PRO_5023000608" description="DUF1735 domain-containing protein" evidence="1">
    <location>
        <begin position="22"/>
        <end position="168"/>
    </location>
</feature>
<gene>
    <name evidence="2" type="ORF">FRZ54_00060</name>
</gene>
<keyword evidence="1" id="KW-0732">Signal</keyword>
<evidence type="ECO:0000313" key="3">
    <source>
        <dbReference type="Proteomes" id="UP000321479"/>
    </source>
</evidence>
<protein>
    <recommendedName>
        <fullName evidence="4">DUF1735 domain-containing protein</fullName>
    </recommendedName>
</protein>
<name>A0A5B8URJ2_9SPHI</name>
<feature type="signal peptide" evidence="1">
    <location>
        <begin position="1"/>
        <end position="21"/>
    </location>
</feature>
<dbReference type="PROSITE" id="PS51257">
    <property type="entry name" value="PROKAR_LIPOPROTEIN"/>
    <property type="match status" value="1"/>
</dbReference>
<accession>A0A5B8URJ2</accession>
<reference evidence="2 3" key="1">
    <citation type="journal article" date="2017" name="Curr. Microbiol.">
        <title>Mucilaginibacter ginsenosidivorans sp. nov., Isolated from Soil of Ginseng Field.</title>
        <authorList>
            <person name="Kim M.M."/>
            <person name="Siddiqi M.Z."/>
            <person name="Im W.T."/>
        </authorList>
    </citation>
    <scope>NUCLEOTIDE SEQUENCE [LARGE SCALE GENOMIC DNA]</scope>
    <source>
        <strain evidence="2 3">Gsoil 3017</strain>
    </source>
</reference>
<dbReference type="KEGG" id="mgin:FRZ54_00060"/>
<sequence>MKKLVYLILLSTALLSASCSKKPICCVLPPPVLVAAQKNGVAWELPIIKSTRSSTNDIFISTVGPQLLNTAKDSLSINLTYTGIGSYTPSNANVSYTAFTNGVKTTYELDPSFENTINITSFAVLHNGATTNPDPTEMTATFNLRFTNPDHTTTVSLLNGKFTAYLSN</sequence>
<evidence type="ECO:0000256" key="1">
    <source>
        <dbReference type="SAM" id="SignalP"/>
    </source>
</evidence>
<dbReference type="AlphaFoldDB" id="A0A5B8URJ2"/>
<dbReference type="RefSeq" id="WP_147029615.1">
    <property type="nucleotide sequence ID" value="NZ_CP042436.1"/>
</dbReference>
<dbReference type="EMBL" id="CP042436">
    <property type="protein sequence ID" value="QEC61036.1"/>
    <property type="molecule type" value="Genomic_DNA"/>
</dbReference>